<dbReference type="NCBIfam" id="NF008674">
    <property type="entry name" value="PRK11679.1"/>
    <property type="match status" value="1"/>
</dbReference>
<dbReference type="PROSITE" id="PS51257">
    <property type="entry name" value="PROKAR_LIPOPROTEIN"/>
    <property type="match status" value="1"/>
</dbReference>
<name>A0AAJ4WBN7_9GAMM</name>
<dbReference type="RefSeq" id="WP_047781651.1">
    <property type="nucleotide sequence ID" value="NZ_FOLW01000007.1"/>
</dbReference>
<comment type="function">
    <text evidence="4">Part of the outer membrane protein assembly complex, which is involved in assembly and insertion of beta-barrel proteins into the outer membrane.</text>
</comment>
<dbReference type="AlphaFoldDB" id="A0AAJ4WBN7"/>
<comment type="subcellular location">
    <subcellularLocation>
        <location evidence="4">Cell outer membrane</location>
        <topology evidence="4">Lipid-anchor</topology>
    </subcellularLocation>
</comment>
<keyword evidence="4" id="KW-0564">Palmitate</keyword>
<dbReference type="GO" id="GO:0051205">
    <property type="term" value="P:protein insertion into membrane"/>
    <property type="evidence" value="ECO:0007669"/>
    <property type="project" value="UniProtKB-UniRule"/>
</dbReference>
<organism evidence="5 6">
    <name type="scientific">Pragia fontium DSM 5563 = ATCC 49100</name>
    <dbReference type="NCBI Taxonomy" id="1122977"/>
    <lineage>
        <taxon>Bacteria</taxon>
        <taxon>Pseudomonadati</taxon>
        <taxon>Pseudomonadota</taxon>
        <taxon>Gammaproteobacteria</taxon>
        <taxon>Enterobacterales</taxon>
        <taxon>Budviciaceae</taxon>
        <taxon>Pragia</taxon>
    </lineage>
</organism>
<dbReference type="EMBL" id="FOLW01000007">
    <property type="protein sequence ID" value="SFD05518.1"/>
    <property type="molecule type" value="Genomic_DNA"/>
</dbReference>
<comment type="similarity">
    <text evidence="4">Belongs to the BamC family.</text>
</comment>
<protein>
    <recommendedName>
        <fullName evidence="4">Outer membrane protein assembly factor BamC</fullName>
    </recommendedName>
</protein>
<sequence>MVHSLQKIVGVSLVVLLAACSNDQAYKQQVNGNEDYLKAPALKELRAPAGMILPVQNAQYAVNNRAVSTGNLGLALDIRPPSQPLALMTGSRVQFSGNTATLSLENSAQNQALWSKLIAALGQKNYKIADRQDANQTLTTDWINWQRGDENVAYDARYQIAVQSQGYQNQLSVKVIELKAGDKAVTDAASMQRYSISMLNSITSVLDKTQHDLDSKKAGLASGSIVLQSAKDDTGLPVVIVRAPYTNVWDRLPAVLESMGMEITDRNKPQGLITVKFKSSNANWAALNVPNPDLKNGEYKLQVGDLDNRSSLQFSTEKGQVLKENENNALVIILQSAFNRSAVESK</sequence>
<dbReference type="Pfam" id="PF06804">
    <property type="entry name" value="Lipoprotein_18"/>
    <property type="match status" value="1"/>
</dbReference>
<evidence type="ECO:0000256" key="1">
    <source>
        <dbReference type="ARBA" id="ARBA00022729"/>
    </source>
</evidence>
<dbReference type="GO" id="GO:0009279">
    <property type="term" value="C:cell outer membrane"/>
    <property type="evidence" value="ECO:0007669"/>
    <property type="project" value="UniProtKB-SubCell"/>
</dbReference>
<comment type="caution">
    <text evidence="5">The sequence shown here is derived from an EMBL/GenBank/DDBJ whole genome shotgun (WGS) entry which is preliminary data.</text>
</comment>
<reference evidence="5 6" key="1">
    <citation type="submission" date="2016-10" db="EMBL/GenBank/DDBJ databases">
        <authorList>
            <person name="Varghese N."/>
            <person name="Submissions S."/>
        </authorList>
    </citation>
    <scope>NUCLEOTIDE SEQUENCE [LARGE SCALE GENOMIC DNA]</scope>
    <source>
        <strain evidence="5 6">DSM 5563</strain>
    </source>
</reference>
<dbReference type="Proteomes" id="UP000226420">
    <property type="component" value="Unassembled WGS sequence"/>
</dbReference>
<dbReference type="HAMAP" id="MF_00924">
    <property type="entry name" value="OM_assembly_BamC"/>
    <property type="match status" value="1"/>
</dbReference>
<evidence type="ECO:0000256" key="3">
    <source>
        <dbReference type="ARBA" id="ARBA00023237"/>
    </source>
</evidence>
<gene>
    <name evidence="4" type="primary">bamC</name>
    <name evidence="5" type="ORF">SAMN02745723_10799</name>
</gene>
<comment type="subunit">
    <text evidence="4">Part of the Bam complex, which is composed of the outer membrane protein BamA, and four lipoproteins BamB, BamC, BamD and BamE.</text>
</comment>
<dbReference type="InterPro" id="IPR014524">
    <property type="entry name" value="BamC"/>
</dbReference>
<evidence type="ECO:0000256" key="2">
    <source>
        <dbReference type="ARBA" id="ARBA00023136"/>
    </source>
</evidence>
<keyword evidence="2 4" id="KW-0472">Membrane</keyword>
<accession>A0AAJ4WBN7</accession>
<proteinExistence type="inferred from homology"/>
<dbReference type="InterPro" id="IPR010653">
    <property type="entry name" value="NlpB/DapX"/>
</dbReference>
<dbReference type="Gene3D" id="3.30.310.170">
    <property type="entry name" value="Outer membrane protein assembly factor BamC"/>
    <property type="match status" value="1"/>
</dbReference>
<dbReference type="InterPro" id="IPR042268">
    <property type="entry name" value="BamC_C"/>
</dbReference>
<evidence type="ECO:0000313" key="5">
    <source>
        <dbReference type="EMBL" id="SFD05518.1"/>
    </source>
</evidence>
<evidence type="ECO:0000256" key="4">
    <source>
        <dbReference type="HAMAP-Rule" id="MF_00924"/>
    </source>
</evidence>
<dbReference type="GO" id="GO:0043165">
    <property type="term" value="P:Gram-negative-bacterium-type cell outer membrane assembly"/>
    <property type="evidence" value="ECO:0007669"/>
    <property type="project" value="UniProtKB-UniRule"/>
</dbReference>
<evidence type="ECO:0000313" key="6">
    <source>
        <dbReference type="Proteomes" id="UP000226420"/>
    </source>
</evidence>
<dbReference type="PIRSF" id="PIRSF026343">
    <property type="entry name" value="NlpB"/>
    <property type="match status" value="1"/>
</dbReference>
<keyword evidence="1 4" id="KW-0732">Signal</keyword>
<dbReference type="Gene3D" id="3.30.530.50">
    <property type="match status" value="1"/>
</dbReference>
<keyword evidence="3 4" id="KW-0998">Cell outer membrane</keyword>
<keyword evidence="4" id="KW-0449">Lipoprotein</keyword>